<dbReference type="Proteomes" id="UP000199337">
    <property type="component" value="Unassembled WGS sequence"/>
</dbReference>
<proteinExistence type="predicted"/>
<organism evidence="2 3">
    <name type="scientific">Desulfotruncus arcticus DSM 17038</name>
    <dbReference type="NCBI Taxonomy" id="1121424"/>
    <lineage>
        <taxon>Bacteria</taxon>
        <taxon>Bacillati</taxon>
        <taxon>Bacillota</taxon>
        <taxon>Clostridia</taxon>
        <taxon>Eubacteriales</taxon>
        <taxon>Desulfallaceae</taxon>
        <taxon>Desulfotruncus</taxon>
    </lineage>
</organism>
<dbReference type="AlphaFoldDB" id="A0A1I2V0V4"/>
<dbReference type="Pfam" id="PF07796">
    <property type="entry name" value="DUF1638"/>
    <property type="match status" value="1"/>
</dbReference>
<dbReference type="OrthoDB" id="5430678at2"/>
<evidence type="ECO:0000313" key="3">
    <source>
        <dbReference type="Proteomes" id="UP000199337"/>
    </source>
</evidence>
<evidence type="ECO:0000259" key="1">
    <source>
        <dbReference type="Pfam" id="PF07796"/>
    </source>
</evidence>
<reference evidence="3" key="1">
    <citation type="submission" date="2016-10" db="EMBL/GenBank/DDBJ databases">
        <authorList>
            <person name="Varghese N."/>
            <person name="Submissions S."/>
        </authorList>
    </citation>
    <scope>NUCLEOTIDE SEQUENCE [LARGE SCALE GENOMIC DNA]</scope>
    <source>
        <strain evidence="3">DSM 17038</strain>
    </source>
</reference>
<sequence>MSGKKLLCCGILRHELEHLLGDQNFNITYLDAALHVDFDKLAQSVTADLRDMGDGYNPVVIGNQCHPEMEQMVAKYGGRVIRAKSCIEMLMGEKMAELDAEAKTFYLTSGWLENWRQIFREGLGWDAIDARQNFGYYDRILLLDTGIIPIDDIDLLEFYDYAQVPVEIVSVDLNNLRQLLDQLLGG</sequence>
<dbReference type="EMBL" id="FOOX01000010">
    <property type="protein sequence ID" value="SFG82780.1"/>
    <property type="molecule type" value="Genomic_DNA"/>
</dbReference>
<dbReference type="InterPro" id="IPR012437">
    <property type="entry name" value="DUF1638"/>
</dbReference>
<protein>
    <recommendedName>
        <fullName evidence="1">DUF1638 domain-containing protein</fullName>
    </recommendedName>
</protein>
<dbReference type="STRING" id="341036.SAMN05660649_02830"/>
<feature type="domain" description="DUF1638" evidence="1">
    <location>
        <begin position="30"/>
        <end position="180"/>
    </location>
</feature>
<keyword evidence="3" id="KW-1185">Reference proteome</keyword>
<name>A0A1I2V0V4_9FIRM</name>
<gene>
    <name evidence="2" type="ORF">SAMN05660649_02830</name>
</gene>
<accession>A0A1I2V0V4</accession>
<evidence type="ECO:0000313" key="2">
    <source>
        <dbReference type="EMBL" id="SFG82780.1"/>
    </source>
</evidence>